<dbReference type="InterPro" id="IPR011009">
    <property type="entry name" value="Kinase-like_dom_sf"/>
</dbReference>
<dbReference type="VEuPathDB" id="MicrosporidiaDB:ECANGB1_795"/>
<reference evidence="4 5" key="1">
    <citation type="journal article" date="2017" name="Environ. Microbiol.">
        <title>Decay of the glycolytic pathway and adaptation to intranuclear parasitism within Enterocytozoonidae microsporidia.</title>
        <authorList>
            <person name="Wiredu Boakye D."/>
            <person name="Jaroenlak P."/>
            <person name="Prachumwat A."/>
            <person name="Williams T.A."/>
            <person name="Bateman K.S."/>
            <person name="Itsathitphaisarn O."/>
            <person name="Sritunyalucksana K."/>
            <person name="Paszkiewicz K.H."/>
            <person name="Moore K.A."/>
            <person name="Stentiford G.D."/>
            <person name="Williams B.A."/>
        </authorList>
    </citation>
    <scope>NUCLEOTIDE SEQUENCE [LARGE SCALE GENOMIC DNA]</scope>
    <source>
        <strain evidence="4 5">GB1</strain>
    </source>
</reference>
<evidence type="ECO:0000313" key="5">
    <source>
        <dbReference type="Proteomes" id="UP000192639"/>
    </source>
</evidence>
<evidence type="ECO:0000259" key="3">
    <source>
        <dbReference type="PROSITE" id="PS50011"/>
    </source>
</evidence>
<dbReference type="SMART" id="SM00220">
    <property type="entry name" value="S_TKc"/>
    <property type="match status" value="1"/>
</dbReference>
<comment type="caution">
    <text evidence="4">The sequence shown here is derived from an EMBL/GenBank/DDBJ whole genome shotgun (WGS) entry which is preliminary data.</text>
</comment>
<feature type="region of interest" description="Disordered" evidence="1">
    <location>
        <begin position="50"/>
        <end position="72"/>
    </location>
</feature>
<dbReference type="SUPFAM" id="SSF56112">
    <property type="entry name" value="Protein kinase-like (PK-like)"/>
    <property type="match status" value="1"/>
</dbReference>
<keyword evidence="2" id="KW-0472">Membrane</keyword>
<keyword evidence="2" id="KW-0812">Transmembrane</keyword>
<sequence>MNKIGSKLSNKHKIALGVVVLLAVGGIVGLIVALGNMKDDDAKIQSQNIIETRSKESQSETNTTPTPTPIPTPHFIVMVDNSVIYNTPFPGAYTTKLINYPNVNKIDQLMRKKEQKKRGKKKLPGESNYDKIRKFFNLVDDMITTDLEKLNCHRDKPNNLHILSGNTIRYINNFGDVWIKVVTEEKSVANRRKLLAISNKIAKLKHENVIDVMKVMKFSRTNVKMVNFVETLIMGPEIAEDHFKTAIRAMGTNYEETEDLIRRYARDVLSGLSELHRLGIALLNLDTGSISGYSVSAKVVFKISRLTDCVNHTTLLKSGRPIRYCTKEERSTKSAGTHSDVFMFGMILADLGVMKDGDKCIGEYEGAKCDAYDYDDFYRNYEFNKNYSYAIRDFMALCLTSDVSRRPDVNVLLSHAFIKGGELRMTEKRKQMLDGKIET</sequence>
<evidence type="ECO:0000313" key="4">
    <source>
        <dbReference type="EMBL" id="ORD94391.1"/>
    </source>
</evidence>
<dbReference type="GO" id="GO:0005524">
    <property type="term" value="F:ATP binding"/>
    <property type="evidence" value="ECO:0007669"/>
    <property type="project" value="InterPro"/>
</dbReference>
<dbReference type="Proteomes" id="UP000192639">
    <property type="component" value="Unassembled WGS sequence"/>
</dbReference>
<organism evidence="4 5">
    <name type="scientific">Enterospora canceri</name>
    <dbReference type="NCBI Taxonomy" id="1081671"/>
    <lineage>
        <taxon>Eukaryota</taxon>
        <taxon>Fungi</taxon>
        <taxon>Fungi incertae sedis</taxon>
        <taxon>Microsporidia</taxon>
        <taxon>Enterocytozoonidae</taxon>
        <taxon>Enterospora</taxon>
    </lineage>
</organism>
<keyword evidence="2" id="KW-1133">Transmembrane helix</keyword>
<dbReference type="GO" id="GO:0004672">
    <property type="term" value="F:protein kinase activity"/>
    <property type="evidence" value="ECO:0007669"/>
    <property type="project" value="InterPro"/>
</dbReference>
<evidence type="ECO:0000256" key="1">
    <source>
        <dbReference type="SAM" id="MobiDB-lite"/>
    </source>
</evidence>
<dbReference type="EMBL" id="LWDP01000022">
    <property type="protein sequence ID" value="ORD94391.1"/>
    <property type="molecule type" value="Genomic_DNA"/>
</dbReference>
<dbReference type="PROSITE" id="PS50011">
    <property type="entry name" value="PROTEIN_KINASE_DOM"/>
    <property type="match status" value="1"/>
</dbReference>
<name>A0A1Y1S7H4_9MICR</name>
<feature type="domain" description="Protein kinase" evidence="3">
    <location>
        <begin position="118"/>
        <end position="418"/>
    </location>
</feature>
<dbReference type="InterPro" id="IPR001245">
    <property type="entry name" value="Ser-Thr/Tyr_kinase_cat_dom"/>
</dbReference>
<gene>
    <name evidence="4" type="ORF">ECANGB1_795</name>
</gene>
<evidence type="ECO:0000256" key="2">
    <source>
        <dbReference type="SAM" id="Phobius"/>
    </source>
</evidence>
<dbReference type="Gene3D" id="1.10.510.10">
    <property type="entry name" value="Transferase(Phosphotransferase) domain 1"/>
    <property type="match status" value="1"/>
</dbReference>
<dbReference type="AlphaFoldDB" id="A0A1Y1S7H4"/>
<dbReference type="InterPro" id="IPR000719">
    <property type="entry name" value="Prot_kinase_dom"/>
</dbReference>
<keyword evidence="5" id="KW-1185">Reference proteome</keyword>
<proteinExistence type="predicted"/>
<dbReference type="Pfam" id="PF07714">
    <property type="entry name" value="PK_Tyr_Ser-Thr"/>
    <property type="match status" value="1"/>
</dbReference>
<accession>A0A1Y1S7H4</accession>
<feature type="transmembrane region" description="Helical" evidence="2">
    <location>
        <begin position="12"/>
        <end position="35"/>
    </location>
</feature>
<protein>
    <recommendedName>
        <fullName evidence="3">Protein kinase domain-containing protein</fullName>
    </recommendedName>
</protein>